<reference evidence="2 3" key="1">
    <citation type="journal article" date="2005" name="Science">
        <title>Genome sequence of Theileria parva, a bovine pathogen that transforms lymphocytes.</title>
        <authorList>
            <person name="Gardner M.J."/>
            <person name="Bishop R."/>
            <person name="Shah T."/>
            <person name="de Villiers E.P."/>
            <person name="Carlton J.M."/>
            <person name="Hall N."/>
            <person name="Ren Q."/>
            <person name="Paulsen I.T."/>
            <person name="Pain A."/>
            <person name="Berriman M."/>
            <person name="Wilson R.J.M."/>
            <person name="Sato S."/>
            <person name="Ralph S.A."/>
            <person name="Mann D.J."/>
            <person name="Xiong Z."/>
            <person name="Shallom S.J."/>
            <person name="Weidman J."/>
            <person name="Jiang L."/>
            <person name="Lynn J."/>
            <person name="Weaver B."/>
            <person name="Shoaibi A."/>
            <person name="Domingo A.R."/>
            <person name="Wasawo D."/>
            <person name="Crabtree J."/>
            <person name="Wortman J.R."/>
            <person name="Haas B."/>
            <person name="Angiuoli S.V."/>
            <person name="Creasy T.H."/>
            <person name="Lu C."/>
            <person name="Suh B."/>
            <person name="Silva J.C."/>
            <person name="Utterback T.R."/>
            <person name="Feldblyum T.V."/>
            <person name="Pertea M."/>
            <person name="Allen J."/>
            <person name="Nierman W.C."/>
            <person name="Taracha E.L.N."/>
            <person name="Salzberg S.L."/>
            <person name="White O.R."/>
            <person name="Fitzhugh H.A."/>
            <person name="Morzaria S."/>
            <person name="Venter J.C."/>
            <person name="Fraser C.M."/>
            <person name="Nene V."/>
        </authorList>
    </citation>
    <scope>NUCLEOTIDE SEQUENCE [LARGE SCALE GENOMIC DNA]</scope>
    <source>
        <strain evidence="2 3">Muguga</strain>
    </source>
</reference>
<dbReference type="Proteomes" id="UP000001949">
    <property type="component" value="Unassembled WGS sequence"/>
</dbReference>
<dbReference type="AlphaFoldDB" id="Q4N2B4"/>
<feature type="coiled-coil region" evidence="1">
    <location>
        <begin position="183"/>
        <end position="242"/>
    </location>
</feature>
<gene>
    <name evidence="2" type="ordered locus">TP04_0439</name>
</gene>
<dbReference type="InParanoid" id="Q4N2B4"/>
<comment type="caution">
    <text evidence="2">The sequence shown here is derived from an EMBL/GenBank/DDBJ whole genome shotgun (WGS) entry which is preliminary data.</text>
</comment>
<keyword evidence="1" id="KW-0175">Coiled coil</keyword>
<sequence>MELNSKLMEEFVKIWPSEYIKKFYINFGGRFYTDKAHRYNIFYNTEWKELNLEIRGNCLLAYDANDQSMGTECGPVMGWLLEHVNFKLGIPTHFLTLPDNLELKSLDDSSIIYFHEKDDPDQAFLAIFCKTREDTDDLFDRLRQCSLTLLKSAVGKSFYNARPGYLALQEKAEITTNIAINRLESLKYEHDFLKKQQENLKLDNTLLLTQSAVNSQLYSEGMQLQLQENSHLRNELEQALNEIYLRDESIKNLKNDLKTCKQIMGNRIESNEALKQELDSTNSAIDEANMIPEKKLRALYTKKAKQANLLSLKLLSSKFVSHYSLIIVRYDNSKLVAKYHSLKSEMKNELDKIQEFVDSYEMYDLLKLWISCNELKVEYYENLPDLNFEERTRLLEKIDKTQSQLNIAMVIARATYITYRTLIFDEVLKSFSDDKTTTFRTLHDIINSSFEKLSWIFQPESVTEDSSEPVWINNIKMTKLVEKTLYHKDRPIWFDRVSFSSAIRPVVRYDQDNKAELEIKKRLFYCLEQNSQLRQKIRSMSKQMGNDTHWKSIWRRTNLRKKSSNFK</sequence>
<evidence type="ECO:0000313" key="3">
    <source>
        <dbReference type="Proteomes" id="UP000001949"/>
    </source>
</evidence>
<evidence type="ECO:0000313" key="2">
    <source>
        <dbReference type="EMBL" id="EAN31790.1"/>
    </source>
</evidence>
<name>Q4N2B4_THEPA</name>
<proteinExistence type="predicted"/>
<dbReference type="EMBL" id="AAGK01000004">
    <property type="protein sequence ID" value="EAN31790.1"/>
    <property type="molecule type" value="Genomic_DNA"/>
</dbReference>
<dbReference type="eggNOG" id="ENOG502S9S5">
    <property type="taxonomic scope" value="Eukaryota"/>
</dbReference>
<evidence type="ECO:0000256" key="1">
    <source>
        <dbReference type="SAM" id="Coils"/>
    </source>
</evidence>
<keyword evidence="3" id="KW-1185">Reference proteome</keyword>
<dbReference type="KEGG" id="tpv:TP04_0439"/>
<protein>
    <submittedName>
        <fullName evidence="2">Uncharacterized protein</fullName>
    </submittedName>
</protein>
<dbReference type="OMA" id="DEANMIP"/>
<accession>Q4N2B4</accession>
<organism evidence="2 3">
    <name type="scientific">Theileria parva</name>
    <name type="common">East coast fever infection agent</name>
    <dbReference type="NCBI Taxonomy" id="5875"/>
    <lineage>
        <taxon>Eukaryota</taxon>
        <taxon>Sar</taxon>
        <taxon>Alveolata</taxon>
        <taxon>Apicomplexa</taxon>
        <taxon>Aconoidasida</taxon>
        <taxon>Piroplasmida</taxon>
        <taxon>Theileriidae</taxon>
        <taxon>Theileria</taxon>
    </lineage>
</organism>
<dbReference type="STRING" id="5875.Q4N2B4"/>
<dbReference type="VEuPathDB" id="PiroplasmaDB:TpMuguga_04g00439"/>